<protein>
    <submittedName>
        <fullName evidence="1">Uncharacterized protein</fullName>
    </submittedName>
</protein>
<gene>
    <name evidence="1" type="ORF">DSO57_1022079</name>
</gene>
<dbReference type="EMBL" id="QTSX02002239">
    <property type="protein sequence ID" value="KAJ9076875.1"/>
    <property type="molecule type" value="Genomic_DNA"/>
</dbReference>
<organism evidence="1 2">
    <name type="scientific">Entomophthora muscae</name>
    <dbReference type="NCBI Taxonomy" id="34485"/>
    <lineage>
        <taxon>Eukaryota</taxon>
        <taxon>Fungi</taxon>
        <taxon>Fungi incertae sedis</taxon>
        <taxon>Zoopagomycota</taxon>
        <taxon>Entomophthoromycotina</taxon>
        <taxon>Entomophthoromycetes</taxon>
        <taxon>Entomophthorales</taxon>
        <taxon>Entomophthoraceae</taxon>
        <taxon>Entomophthora</taxon>
    </lineage>
</organism>
<dbReference type="Proteomes" id="UP001165960">
    <property type="component" value="Unassembled WGS sequence"/>
</dbReference>
<keyword evidence="2" id="KW-1185">Reference proteome</keyword>
<evidence type="ECO:0000313" key="2">
    <source>
        <dbReference type="Proteomes" id="UP001165960"/>
    </source>
</evidence>
<proteinExistence type="predicted"/>
<sequence length="96" mass="10658">MMEIPPTPLLPTLPPAQDFTTAVKYLVRIAPIVYLAFQAWPASPAEVQPDSSMGHGTMVECEFEKAACTTSKWNPFPPTFTSNKLLLEIHIKESQL</sequence>
<accession>A0ACC2TQU4</accession>
<reference evidence="1" key="1">
    <citation type="submission" date="2022-04" db="EMBL/GenBank/DDBJ databases">
        <title>Genome of the entomopathogenic fungus Entomophthora muscae.</title>
        <authorList>
            <person name="Elya C."/>
            <person name="Lovett B.R."/>
            <person name="Lee E."/>
            <person name="Macias A.M."/>
            <person name="Hajek A.E."/>
            <person name="De Bivort B.L."/>
            <person name="Kasson M.T."/>
            <person name="De Fine Licht H.H."/>
            <person name="Stajich J.E."/>
        </authorList>
    </citation>
    <scope>NUCLEOTIDE SEQUENCE</scope>
    <source>
        <strain evidence="1">Berkeley</strain>
    </source>
</reference>
<comment type="caution">
    <text evidence="1">The sequence shown here is derived from an EMBL/GenBank/DDBJ whole genome shotgun (WGS) entry which is preliminary data.</text>
</comment>
<name>A0ACC2TQU4_9FUNG</name>
<evidence type="ECO:0000313" key="1">
    <source>
        <dbReference type="EMBL" id="KAJ9076875.1"/>
    </source>
</evidence>